<gene>
    <name evidence="2" type="ORF">G6011_11386</name>
</gene>
<organism evidence="2 3">
    <name type="scientific">Alternaria panax</name>
    <dbReference type="NCBI Taxonomy" id="48097"/>
    <lineage>
        <taxon>Eukaryota</taxon>
        <taxon>Fungi</taxon>
        <taxon>Dikarya</taxon>
        <taxon>Ascomycota</taxon>
        <taxon>Pezizomycotina</taxon>
        <taxon>Dothideomycetes</taxon>
        <taxon>Pleosporomycetidae</taxon>
        <taxon>Pleosporales</taxon>
        <taxon>Pleosporineae</taxon>
        <taxon>Pleosporaceae</taxon>
        <taxon>Alternaria</taxon>
        <taxon>Alternaria sect. Panax</taxon>
    </lineage>
</organism>
<dbReference type="EMBL" id="JAANER010000003">
    <property type="protein sequence ID" value="KAG9192652.1"/>
    <property type="molecule type" value="Genomic_DNA"/>
</dbReference>
<feature type="region of interest" description="Disordered" evidence="1">
    <location>
        <begin position="161"/>
        <end position="202"/>
    </location>
</feature>
<reference evidence="2" key="1">
    <citation type="submission" date="2021-07" db="EMBL/GenBank/DDBJ databases">
        <title>Genome Resource of American Ginseng Black Spot Pathogen Alternaria panax.</title>
        <authorList>
            <person name="Qiu C."/>
            <person name="Wang W."/>
            <person name="Liu Z."/>
        </authorList>
    </citation>
    <scope>NUCLEOTIDE SEQUENCE</scope>
    <source>
        <strain evidence="2">BNCC115425</strain>
    </source>
</reference>
<keyword evidence="3" id="KW-1185">Reference proteome</keyword>
<dbReference type="AlphaFoldDB" id="A0AAD4NRQ2"/>
<comment type="caution">
    <text evidence="2">The sequence shown here is derived from an EMBL/GenBank/DDBJ whole genome shotgun (WGS) entry which is preliminary data.</text>
</comment>
<name>A0AAD4NRQ2_9PLEO</name>
<proteinExistence type="predicted"/>
<evidence type="ECO:0000313" key="3">
    <source>
        <dbReference type="Proteomes" id="UP001199106"/>
    </source>
</evidence>
<feature type="compositionally biased region" description="Basic and acidic residues" evidence="1">
    <location>
        <begin position="162"/>
        <end position="181"/>
    </location>
</feature>
<dbReference type="Proteomes" id="UP001199106">
    <property type="component" value="Unassembled WGS sequence"/>
</dbReference>
<evidence type="ECO:0000313" key="2">
    <source>
        <dbReference type="EMBL" id="KAG9192652.1"/>
    </source>
</evidence>
<protein>
    <submittedName>
        <fullName evidence="2">Uncharacterized protein</fullName>
    </submittedName>
</protein>
<sequence length="202" mass="22334">MGAWGYYHDFDMVSDLSHEAGLTKLEEDDQTSAKAAGKSEEDAERSIHYSIYADMYSDTELVRKHLDSGILVDMVAKHEARMLTLRTGWKEKFFGNWSADPCNEYVLLGACAMTLGSQLPTSYTTMLKKVYTEGGLMPAAQQQMKEALFGPDGYENGGPYDFKSKSLVEEANSKPKEEPKDNGLGFDLMNVPGPGGLFSTDE</sequence>
<accession>A0AAD4NRQ2</accession>
<evidence type="ECO:0000256" key="1">
    <source>
        <dbReference type="SAM" id="MobiDB-lite"/>
    </source>
</evidence>